<dbReference type="OMA" id="MFLVEVY"/>
<feature type="region of interest" description="Disordered" evidence="12">
    <location>
        <begin position="200"/>
        <end position="234"/>
    </location>
</feature>
<proteinExistence type="inferred from homology"/>
<feature type="compositionally biased region" description="Basic and acidic residues" evidence="12">
    <location>
        <begin position="343"/>
        <end position="369"/>
    </location>
</feature>
<dbReference type="PANTHER" id="PTHR24404">
    <property type="entry name" value="ZINC FINGER PROTEIN"/>
    <property type="match status" value="1"/>
</dbReference>
<evidence type="ECO:0000256" key="10">
    <source>
        <dbReference type="ARBA" id="ARBA00023242"/>
    </source>
</evidence>
<evidence type="ECO:0000256" key="8">
    <source>
        <dbReference type="ARBA" id="ARBA00023125"/>
    </source>
</evidence>
<keyword evidence="4" id="KW-0677">Repeat</keyword>
<feature type="domain" description="C2H2-type" evidence="13">
    <location>
        <begin position="424"/>
        <end position="451"/>
    </location>
</feature>
<evidence type="ECO:0000256" key="5">
    <source>
        <dbReference type="ARBA" id="ARBA00022771"/>
    </source>
</evidence>
<evidence type="ECO:0000256" key="3">
    <source>
        <dbReference type="ARBA" id="ARBA00022723"/>
    </source>
</evidence>
<evidence type="ECO:0000256" key="1">
    <source>
        <dbReference type="ARBA" id="ARBA00004123"/>
    </source>
</evidence>
<dbReference type="GO" id="GO:0006357">
    <property type="term" value="P:regulation of transcription by RNA polymerase II"/>
    <property type="evidence" value="ECO:0007669"/>
    <property type="project" value="TreeGrafter"/>
</dbReference>
<feature type="domain" description="C2H2-type" evidence="13">
    <location>
        <begin position="508"/>
        <end position="535"/>
    </location>
</feature>
<accession>A0A674NV34</accession>
<feature type="domain" description="C2H2-type" evidence="13">
    <location>
        <begin position="480"/>
        <end position="508"/>
    </location>
</feature>
<dbReference type="Pfam" id="PF00096">
    <property type="entry name" value="zf-C2H2"/>
    <property type="match status" value="2"/>
</dbReference>
<dbReference type="Proteomes" id="UP000005226">
    <property type="component" value="Chromosome 22"/>
</dbReference>
<reference evidence="14" key="3">
    <citation type="submission" date="2025-09" db="UniProtKB">
        <authorList>
            <consortium name="Ensembl"/>
        </authorList>
    </citation>
    <scope>IDENTIFICATION</scope>
</reference>
<gene>
    <name evidence="14" type="primary">si:dkey-154p10.3</name>
</gene>
<dbReference type="PROSITE" id="PS50157">
    <property type="entry name" value="ZINC_FINGER_C2H2_2"/>
    <property type="match status" value="5"/>
</dbReference>
<dbReference type="GO" id="GO:0000978">
    <property type="term" value="F:RNA polymerase II cis-regulatory region sequence-specific DNA binding"/>
    <property type="evidence" value="ECO:0007669"/>
    <property type="project" value="TreeGrafter"/>
</dbReference>
<keyword evidence="6" id="KW-0862">Zinc</keyword>
<evidence type="ECO:0000256" key="12">
    <source>
        <dbReference type="SAM" id="MobiDB-lite"/>
    </source>
</evidence>
<keyword evidence="5 11" id="KW-0863">Zinc-finger</keyword>
<dbReference type="Gene3D" id="3.30.160.60">
    <property type="entry name" value="Classic Zinc Finger"/>
    <property type="match status" value="4"/>
</dbReference>
<evidence type="ECO:0000256" key="4">
    <source>
        <dbReference type="ARBA" id="ARBA00022737"/>
    </source>
</evidence>
<keyword evidence="3" id="KW-0479">Metal-binding</keyword>
<evidence type="ECO:0000313" key="15">
    <source>
        <dbReference type="Proteomes" id="UP000005226"/>
    </source>
</evidence>
<evidence type="ECO:0000259" key="13">
    <source>
        <dbReference type="PROSITE" id="PS50157"/>
    </source>
</evidence>
<dbReference type="AlphaFoldDB" id="A0A674NV34"/>
<reference evidence="14" key="2">
    <citation type="submission" date="2025-08" db="UniProtKB">
        <authorList>
            <consortium name="Ensembl"/>
        </authorList>
    </citation>
    <scope>IDENTIFICATION</scope>
</reference>
<sequence>MLAVKHGYRDISPVTLEVLGGVVSASLYCGEVEGLPAGLVDSFLAELYRCKVCQFTCSPKASIISHLQLRHHRPAAATLSSPGSNCTDKVGGAKDGDTPGGAVPYQLDLNEEAKPSDEDEDFLLYDMLDNMSPPSCDISSEGGLQVAHTCEVSTLFEEPSIFPLKEASVHVSSSSDPPPTKEDVAQSAHLRTLGLCRISSSKASPHSPATPTVPPPPGTSPGLSQPSSLAWSRAAERRRRPRLRCFLCPLVLPSRRLLDIHVRSHQASGGFGCVRCSWKADSWGEMEPHWRSHFGRREHKEEKKKKKRRKQQDRSAAESKISAKQVNSSEVQKVHQQTPDSYTQHHHDNHSDALQHRLIGQEEADKADSRSGQTRNNSLKNISKKKKKEEARHVALACSVCHRKFSTKLTLRRHMGIHQGDKPFTCPHCHYSSRLKASLLQHLRTHTGEKPYRCPECPYASIDRSSLLRHYRTHSHEKPYRCQQCSYSSIQKKSLDLHARRHHTGEAFPCQQCDYASPDRQLLLRHVRTHHASSQHAAL</sequence>
<protein>
    <submittedName>
        <fullName evidence="14">Si:dkey-154p10.3</fullName>
    </submittedName>
</protein>
<evidence type="ECO:0000313" key="14">
    <source>
        <dbReference type="Ensembl" id="ENSTRUP00000077150.1"/>
    </source>
</evidence>
<keyword evidence="8" id="KW-0238">DNA-binding</keyword>
<evidence type="ECO:0000256" key="6">
    <source>
        <dbReference type="ARBA" id="ARBA00022833"/>
    </source>
</evidence>
<dbReference type="FunFam" id="3.30.160.60:FF:001156">
    <property type="entry name" value="Zinc finger protein 407"/>
    <property type="match status" value="1"/>
</dbReference>
<name>A0A674NV34_TAKRU</name>
<feature type="compositionally biased region" description="Polar residues" evidence="12">
    <location>
        <begin position="370"/>
        <end position="381"/>
    </location>
</feature>
<feature type="compositionally biased region" description="Polar residues" evidence="12">
    <location>
        <begin position="78"/>
        <end position="87"/>
    </location>
</feature>
<evidence type="ECO:0000256" key="7">
    <source>
        <dbReference type="ARBA" id="ARBA00023015"/>
    </source>
</evidence>
<keyword evidence="7" id="KW-0805">Transcription regulation</keyword>
<feature type="domain" description="C2H2-type" evidence="13">
    <location>
        <begin position="452"/>
        <end position="479"/>
    </location>
</feature>
<keyword evidence="15" id="KW-1185">Reference proteome</keyword>
<dbReference type="PROSITE" id="PS00028">
    <property type="entry name" value="ZINC_FINGER_C2H2_1"/>
    <property type="match status" value="2"/>
</dbReference>
<evidence type="ECO:0000256" key="9">
    <source>
        <dbReference type="ARBA" id="ARBA00023163"/>
    </source>
</evidence>
<keyword evidence="10" id="KW-0539">Nucleus</keyword>
<feature type="region of interest" description="Disordered" evidence="12">
    <location>
        <begin position="78"/>
        <end position="102"/>
    </location>
</feature>
<reference evidence="14 15" key="1">
    <citation type="journal article" date="2011" name="Genome Biol. Evol.">
        <title>Integration of the genetic map and genome assembly of fugu facilitates insights into distinct features of genome evolution in teleosts and mammals.</title>
        <authorList>
            <person name="Kai W."/>
            <person name="Kikuchi K."/>
            <person name="Tohari S."/>
            <person name="Chew A.K."/>
            <person name="Tay A."/>
            <person name="Fujiwara A."/>
            <person name="Hosoya S."/>
            <person name="Suetake H."/>
            <person name="Naruse K."/>
            <person name="Brenner S."/>
            <person name="Suzuki Y."/>
            <person name="Venkatesh B."/>
        </authorList>
    </citation>
    <scope>NUCLEOTIDE SEQUENCE [LARGE SCALE GENOMIC DNA]</scope>
</reference>
<dbReference type="GO" id="GO:0003700">
    <property type="term" value="F:DNA-binding transcription factor activity"/>
    <property type="evidence" value="ECO:0007669"/>
    <property type="project" value="TreeGrafter"/>
</dbReference>
<comment type="subcellular location">
    <subcellularLocation>
        <location evidence="1">Nucleus</location>
    </subcellularLocation>
</comment>
<feature type="region of interest" description="Disordered" evidence="12">
    <location>
        <begin position="167"/>
        <end position="186"/>
    </location>
</feature>
<feature type="compositionally biased region" description="Low complexity" evidence="12">
    <location>
        <begin position="220"/>
        <end position="233"/>
    </location>
</feature>
<feature type="domain" description="C2H2-type" evidence="13">
    <location>
        <begin position="396"/>
        <end position="423"/>
    </location>
</feature>
<dbReference type="InParanoid" id="A0A674NV34"/>
<dbReference type="InterPro" id="IPR036236">
    <property type="entry name" value="Znf_C2H2_sf"/>
</dbReference>
<dbReference type="Ensembl" id="ENSTRUT00000085815.1">
    <property type="protein sequence ID" value="ENSTRUP00000077150.1"/>
    <property type="gene ID" value="ENSTRUG00000032817.1"/>
</dbReference>
<evidence type="ECO:0000256" key="2">
    <source>
        <dbReference type="ARBA" id="ARBA00006991"/>
    </source>
</evidence>
<keyword evidence="9" id="KW-0804">Transcription</keyword>
<feature type="compositionally biased region" description="Basic residues" evidence="12">
    <location>
        <begin position="294"/>
        <end position="311"/>
    </location>
</feature>
<dbReference type="PANTHER" id="PTHR24404:SF111">
    <property type="entry name" value="GASTRULA ZINC FINGER PROTEIN XLCGF49.1-LIKE-RELATED"/>
    <property type="match status" value="1"/>
</dbReference>
<comment type="similarity">
    <text evidence="2">Belongs to the krueppel C2H2-type zinc-finger protein family.</text>
</comment>
<dbReference type="InterPro" id="IPR013087">
    <property type="entry name" value="Znf_C2H2_type"/>
</dbReference>
<feature type="compositionally biased region" description="Polar residues" evidence="12">
    <location>
        <begin position="322"/>
        <end position="342"/>
    </location>
</feature>
<dbReference type="GO" id="GO:0008270">
    <property type="term" value="F:zinc ion binding"/>
    <property type="evidence" value="ECO:0007669"/>
    <property type="project" value="UniProtKB-KW"/>
</dbReference>
<dbReference type="SUPFAM" id="SSF57667">
    <property type="entry name" value="beta-beta-alpha zinc fingers"/>
    <property type="match status" value="3"/>
</dbReference>
<dbReference type="FunCoup" id="A0A674NV34">
    <property type="interactions" value="1"/>
</dbReference>
<feature type="region of interest" description="Disordered" evidence="12">
    <location>
        <begin position="294"/>
        <end position="389"/>
    </location>
</feature>
<evidence type="ECO:0000256" key="11">
    <source>
        <dbReference type="PROSITE-ProRule" id="PRU00042"/>
    </source>
</evidence>
<dbReference type="GeneTree" id="ENSGT00910000144592"/>
<dbReference type="SMART" id="SM00355">
    <property type="entry name" value="ZnF_C2H2"/>
    <property type="match status" value="8"/>
</dbReference>
<dbReference type="InterPro" id="IPR050589">
    <property type="entry name" value="Ikaros_C2H2-ZF"/>
</dbReference>
<dbReference type="FunFam" id="3.30.160.60:FF:000395">
    <property type="entry name" value="zinc finger protein 513"/>
    <property type="match status" value="1"/>
</dbReference>
<organism evidence="14 15">
    <name type="scientific">Takifugu rubripes</name>
    <name type="common">Japanese pufferfish</name>
    <name type="synonym">Fugu rubripes</name>
    <dbReference type="NCBI Taxonomy" id="31033"/>
    <lineage>
        <taxon>Eukaryota</taxon>
        <taxon>Metazoa</taxon>
        <taxon>Chordata</taxon>
        <taxon>Craniata</taxon>
        <taxon>Vertebrata</taxon>
        <taxon>Euteleostomi</taxon>
        <taxon>Actinopterygii</taxon>
        <taxon>Neopterygii</taxon>
        <taxon>Teleostei</taxon>
        <taxon>Neoteleostei</taxon>
        <taxon>Acanthomorphata</taxon>
        <taxon>Eupercaria</taxon>
        <taxon>Tetraodontiformes</taxon>
        <taxon>Tetradontoidea</taxon>
        <taxon>Tetraodontidae</taxon>
        <taxon>Takifugu</taxon>
    </lineage>
</organism>
<dbReference type="FunFam" id="3.30.160.60:FF:000834">
    <property type="entry name" value="Uncharacterized protein"/>
    <property type="match status" value="1"/>
</dbReference>
<dbReference type="GO" id="GO:0005634">
    <property type="term" value="C:nucleus"/>
    <property type="evidence" value="ECO:0007669"/>
    <property type="project" value="UniProtKB-SubCell"/>
</dbReference>
<dbReference type="OrthoDB" id="6077919at2759"/>